<evidence type="ECO:0000313" key="1">
    <source>
        <dbReference type="EMBL" id="OBZ77153.1"/>
    </source>
</evidence>
<sequence>MNLPLSAPHSHRPSMATYPPGQDLRNLTTLFPHVEDDLLMSIIRHELPGIEVYKLDSRRILESQWNFLEVSVEDSSISVRPTPSASELYHTLDSLLVPLNAYFSILCLHGLANGQPPMLPCHFFRYSSHLVKITAQYEWSAVVLYHLASFSRRCREMRAGDYTGWGRVDMDLMEEFLVPNQKHSHPKPRKNGRQR</sequence>
<evidence type="ECO:0000313" key="2">
    <source>
        <dbReference type="Proteomes" id="UP000092993"/>
    </source>
</evidence>
<proteinExistence type="predicted"/>
<comment type="caution">
    <text evidence="1">The sequence shown here is derived from an EMBL/GenBank/DDBJ whole genome shotgun (WGS) entry which is preliminary data.</text>
</comment>
<dbReference type="OMA" id="FFRYSSH"/>
<dbReference type="EMBL" id="LUGG01000003">
    <property type="protein sequence ID" value="OBZ77153.1"/>
    <property type="molecule type" value="Genomic_DNA"/>
</dbReference>
<name>A0A1C7MJT4_GRIFR</name>
<protein>
    <submittedName>
        <fullName evidence="1">Uncharacterized protein</fullName>
    </submittedName>
</protein>
<dbReference type="AlphaFoldDB" id="A0A1C7MJT4"/>
<keyword evidence="2" id="KW-1185">Reference proteome</keyword>
<dbReference type="Proteomes" id="UP000092993">
    <property type="component" value="Unassembled WGS sequence"/>
</dbReference>
<dbReference type="OrthoDB" id="2774821at2759"/>
<reference evidence="1 2" key="1">
    <citation type="submission" date="2016-03" db="EMBL/GenBank/DDBJ databases">
        <title>Whole genome sequencing of Grifola frondosa 9006-11.</title>
        <authorList>
            <person name="Min B."/>
            <person name="Park H."/>
            <person name="Kim J.-G."/>
            <person name="Cho H."/>
            <person name="Oh Y.-L."/>
            <person name="Kong W.-S."/>
            <person name="Choi I.-G."/>
        </authorList>
    </citation>
    <scope>NUCLEOTIDE SEQUENCE [LARGE SCALE GENOMIC DNA]</scope>
    <source>
        <strain evidence="1 2">9006-11</strain>
    </source>
</reference>
<accession>A0A1C7MJT4</accession>
<organism evidence="1 2">
    <name type="scientific">Grifola frondosa</name>
    <name type="common">Maitake</name>
    <name type="synonym">Polyporus frondosus</name>
    <dbReference type="NCBI Taxonomy" id="5627"/>
    <lineage>
        <taxon>Eukaryota</taxon>
        <taxon>Fungi</taxon>
        <taxon>Dikarya</taxon>
        <taxon>Basidiomycota</taxon>
        <taxon>Agaricomycotina</taxon>
        <taxon>Agaricomycetes</taxon>
        <taxon>Polyporales</taxon>
        <taxon>Grifolaceae</taxon>
        <taxon>Grifola</taxon>
    </lineage>
</organism>
<gene>
    <name evidence="1" type="ORF">A0H81_04070</name>
</gene>
<dbReference type="STRING" id="5627.A0A1C7MJT4"/>